<keyword evidence="3 5" id="KW-1133">Transmembrane helix</keyword>
<comment type="caution">
    <text evidence="6">The sequence shown here is derived from an EMBL/GenBank/DDBJ whole genome shotgun (WGS) entry which is preliminary data.</text>
</comment>
<dbReference type="EMBL" id="RCWN01000003">
    <property type="protein sequence ID" value="RLQ84957.1"/>
    <property type="molecule type" value="Genomic_DNA"/>
</dbReference>
<organism evidence="6 7">
    <name type="scientific">Notoacmeibacter ruber</name>
    <dbReference type="NCBI Taxonomy" id="2670375"/>
    <lineage>
        <taxon>Bacteria</taxon>
        <taxon>Pseudomonadati</taxon>
        <taxon>Pseudomonadota</taxon>
        <taxon>Alphaproteobacteria</taxon>
        <taxon>Hyphomicrobiales</taxon>
        <taxon>Notoacmeibacteraceae</taxon>
        <taxon>Notoacmeibacter</taxon>
    </lineage>
</organism>
<dbReference type="AlphaFoldDB" id="A0A3L7J347"/>
<keyword evidence="7" id="KW-1185">Reference proteome</keyword>
<dbReference type="RefSeq" id="WP_121646746.1">
    <property type="nucleotide sequence ID" value="NZ_RCWN01000003.1"/>
</dbReference>
<dbReference type="GO" id="GO:0016020">
    <property type="term" value="C:membrane"/>
    <property type="evidence" value="ECO:0007669"/>
    <property type="project" value="UniProtKB-SubCell"/>
</dbReference>
<dbReference type="Proteomes" id="UP000281094">
    <property type="component" value="Unassembled WGS sequence"/>
</dbReference>
<evidence type="ECO:0000256" key="5">
    <source>
        <dbReference type="SAM" id="Phobius"/>
    </source>
</evidence>
<keyword evidence="4 5" id="KW-0472">Membrane</keyword>
<comment type="subcellular location">
    <subcellularLocation>
        <location evidence="1">Membrane</location>
    </subcellularLocation>
</comment>
<evidence type="ECO:0000256" key="4">
    <source>
        <dbReference type="ARBA" id="ARBA00023136"/>
    </source>
</evidence>
<evidence type="ECO:0000256" key="1">
    <source>
        <dbReference type="ARBA" id="ARBA00004370"/>
    </source>
</evidence>
<evidence type="ECO:0000313" key="7">
    <source>
        <dbReference type="Proteomes" id="UP000281094"/>
    </source>
</evidence>
<dbReference type="InterPro" id="IPR007792">
    <property type="entry name" value="T4SS_VirB3/TrbD/AvhB"/>
</dbReference>
<keyword evidence="2 5" id="KW-0812">Transmembrane</keyword>
<evidence type="ECO:0000313" key="6">
    <source>
        <dbReference type="EMBL" id="RLQ84957.1"/>
    </source>
</evidence>
<proteinExistence type="predicted"/>
<name>A0A3L7J347_9HYPH</name>
<protein>
    <submittedName>
        <fullName evidence="6">Type IV secretion system protein VirB3</fullName>
    </submittedName>
</protein>
<evidence type="ECO:0000256" key="2">
    <source>
        <dbReference type="ARBA" id="ARBA00022692"/>
    </source>
</evidence>
<accession>A0A3L7J347</accession>
<reference evidence="6 7" key="1">
    <citation type="submission" date="2018-10" db="EMBL/GenBank/DDBJ databases">
        <title>Notoacmeibacter sp. M2BS9Y-3-1, whole genome shotgun sequence.</title>
        <authorList>
            <person name="Tuo L."/>
        </authorList>
    </citation>
    <scope>NUCLEOTIDE SEQUENCE [LARGE SCALE GENOMIC DNA]</scope>
    <source>
        <strain evidence="6 7">M2BS9Y-3-1</strain>
    </source>
</reference>
<feature type="transmembrane region" description="Helical" evidence="5">
    <location>
        <begin position="42"/>
        <end position="59"/>
    </location>
</feature>
<dbReference type="Pfam" id="PF05101">
    <property type="entry name" value="VirB3"/>
    <property type="match status" value="1"/>
</dbReference>
<feature type="transmembrane region" description="Helical" evidence="5">
    <location>
        <begin position="18"/>
        <end position="37"/>
    </location>
</feature>
<evidence type="ECO:0000256" key="3">
    <source>
        <dbReference type="ARBA" id="ARBA00022989"/>
    </source>
</evidence>
<gene>
    <name evidence="6" type="ORF">D8780_15320</name>
</gene>
<sequence>MAEQSRIYLGLVKPPKLLGLPIMYTMIWLFGSVLLFLWIQNWLVAVIAAAAYPLLWIAADWDPHFIDVVATTLQETPPTANRKKHGGDSYGP</sequence>